<dbReference type="InterPro" id="IPR026319">
    <property type="entry name" value="ZC2HC1A/B-like"/>
</dbReference>
<keyword evidence="1" id="KW-0479">Metal-binding</keyword>
<dbReference type="Pfam" id="PF13913">
    <property type="entry name" value="zf-C2HC_2"/>
    <property type="match status" value="3"/>
</dbReference>
<protein>
    <submittedName>
        <fullName evidence="8">Zinc-finger of a C2HC-type, putative</fullName>
    </submittedName>
</protein>
<comment type="caution">
    <text evidence="8">The sequence shown here is derived from an EMBL/GenBank/DDBJ whole genome shotgun (WGS) entry which is preliminary data.</text>
</comment>
<evidence type="ECO:0000313" key="8">
    <source>
        <dbReference type="EMBL" id="SCU67701.1"/>
    </source>
</evidence>
<evidence type="ECO:0000256" key="1">
    <source>
        <dbReference type="ARBA" id="ARBA00022723"/>
    </source>
</evidence>
<keyword evidence="2" id="KW-0677">Repeat</keyword>
<dbReference type="PROSITE" id="PS52027">
    <property type="entry name" value="ZF_C2HC_C3H"/>
    <property type="match status" value="2"/>
</dbReference>
<dbReference type="GeneID" id="92378994"/>
<feature type="compositionally biased region" description="Basic and acidic residues" evidence="6">
    <location>
        <begin position="1"/>
        <end position="14"/>
    </location>
</feature>
<sequence length="616" mass="66946">MSSQHRDPCDDNSTKARVRLHTSSVRRTQAPQTATEANSHAGRDSAGARATPIVTRGLYSLLEDEIHSNKTPRKVAAARKAGPGSRPQFLFCYLCGQQFSRVSLPIHQPQCYVKKLIEWERMDPLKRGPRPMSPKSHEENLKAMPAVEQSIGKGADKGTKLAGRELDRFNELQIEHFNKNMLLKCETCGRTFLPDRLEVHQRSCKPGSASASRPVGRAVAKSATPNKTRRLAAEPATARRKEKLIPKAFPQDKEEEIDAAADVGDEVKEGEPGLLDPTTLSQTPRPSGDPDNAPNGEEQQPSTEEKSGLEAVSVARHRVEMKASHSSPQVGSLVDYLDQDIERLKICDDVGAVTPRARSPPRDETSRARYSLKSSLGSTVSKNDRTSVSLRRSEVPASSEVAGNTSVSVDSRGGDDEVSPAAPAKKIQLNNVSHFKNVQSRLNLGAKKEELPRCRFCNRTFNADRLQKHESVCLERHKAPPKSARPSATPNAAGKVVKKEVNPLTARGVAAKPVLHEQAVMAPSNPPRKSEPALDAAGRSSLETPLAPSATSARLPTDKRLSVSSLTHPTTAEGTHDVGSTEGAPRIRYCFECGLKLPFESQRFCSGCGTKLVVDA</sequence>
<feature type="region of interest" description="Disordered" evidence="6">
    <location>
        <begin position="515"/>
        <end position="581"/>
    </location>
</feature>
<evidence type="ECO:0000256" key="3">
    <source>
        <dbReference type="ARBA" id="ARBA00022771"/>
    </source>
</evidence>
<dbReference type="GO" id="GO:0008270">
    <property type="term" value="F:zinc ion binding"/>
    <property type="evidence" value="ECO:0007669"/>
    <property type="project" value="UniProtKB-KW"/>
</dbReference>
<feature type="region of interest" description="Disordered" evidence="6">
    <location>
        <begin position="1"/>
        <end position="49"/>
    </location>
</feature>
<feature type="compositionally biased region" description="Polar residues" evidence="6">
    <location>
        <begin position="21"/>
        <end position="38"/>
    </location>
</feature>
<feature type="region of interest" description="Disordered" evidence="6">
    <location>
        <begin position="348"/>
        <end position="423"/>
    </location>
</feature>
<reference evidence="8" key="1">
    <citation type="submission" date="2016-09" db="EMBL/GenBank/DDBJ databases">
        <authorList>
            <person name="Hebert L."/>
            <person name="Moumen B."/>
        </authorList>
    </citation>
    <scope>NUCLEOTIDE SEQUENCE [LARGE SCALE GENOMIC DNA]</scope>
    <source>
        <strain evidence="8">OVI</strain>
    </source>
</reference>
<evidence type="ECO:0000313" key="9">
    <source>
        <dbReference type="Proteomes" id="UP000195570"/>
    </source>
</evidence>
<dbReference type="RefSeq" id="XP_067078982.1">
    <property type="nucleotide sequence ID" value="XM_067222881.1"/>
</dbReference>
<feature type="domain" description="C2HC/C3H-type" evidence="7">
    <location>
        <begin position="450"/>
        <end position="479"/>
    </location>
</feature>
<gene>
    <name evidence="8" type="ORF">TEOVI_000505400</name>
</gene>
<dbReference type="Gene3D" id="3.30.160.60">
    <property type="entry name" value="Classic Zinc Finger"/>
    <property type="match status" value="2"/>
</dbReference>
<keyword evidence="4" id="KW-0862">Zinc</keyword>
<feature type="compositionally biased region" description="Polar residues" evidence="6">
    <location>
        <begin position="562"/>
        <end position="573"/>
    </location>
</feature>
<organism evidence="8 9">
    <name type="scientific">Trypanosoma equiperdum</name>
    <dbReference type="NCBI Taxonomy" id="5694"/>
    <lineage>
        <taxon>Eukaryota</taxon>
        <taxon>Discoba</taxon>
        <taxon>Euglenozoa</taxon>
        <taxon>Kinetoplastea</taxon>
        <taxon>Metakinetoplastina</taxon>
        <taxon>Trypanosomatida</taxon>
        <taxon>Trypanosomatidae</taxon>
        <taxon>Trypanosoma</taxon>
    </lineage>
</organism>
<dbReference type="EMBL" id="CZPT02000791">
    <property type="protein sequence ID" value="SCU67701.1"/>
    <property type="molecule type" value="Genomic_DNA"/>
</dbReference>
<evidence type="ECO:0000259" key="7">
    <source>
        <dbReference type="PROSITE" id="PS52027"/>
    </source>
</evidence>
<dbReference type="InterPro" id="IPR049899">
    <property type="entry name" value="Znf_C2HC_C3H"/>
</dbReference>
<accession>A0A1G4I7A5</accession>
<evidence type="ECO:0000256" key="5">
    <source>
        <dbReference type="PROSITE-ProRule" id="PRU01371"/>
    </source>
</evidence>
<proteinExistence type="predicted"/>
<evidence type="ECO:0000256" key="6">
    <source>
        <dbReference type="SAM" id="MobiDB-lite"/>
    </source>
</evidence>
<evidence type="ECO:0000256" key="2">
    <source>
        <dbReference type="ARBA" id="ARBA00022737"/>
    </source>
</evidence>
<feature type="region of interest" description="Disordered" evidence="6">
    <location>
        <begin position="476"/>
        <end position="495"/>
    </location>
</feature>
<evidence type="ECO:0000256" key="4">
    <source>
        <dbReference type="ARBA" id="ARBA00022833"/>
    </source>
</evidence>
<keyword evidence="9" id="KW-1185">Reference proteome</keyword>
<feature type="domain" description="C2HC/C3H-type" evidence="7">
    <location>
        <begin position="181"/>
        <end position="210"/>
    </location>
</feature>
<feature type="region of interest" description="Disordered" evidence="6">
    <location>
        <begin position="203"/>
        <end position="332"/>
    </location>
</feature>
<name>A0A1G4I7A5_TRYEQ</name>
<dbReference type="Proteomes" id="UP000195570">
    <property type="component" value="Unassembled WGS sequence"/>
</dbReference>
<dbReference type="PANTHER" id="PTHR13555:SF68">
    <property type="entry name" value="ZINC FINGER PROTEIN 474"/>
    <property type="match status" value="1"/>
</dbReference>
<feature type="compositionally biased region" description="Polar residues" evidence="6">
    <location>
        <begin position="372"/>
        <end position="390"/>
    </location>
</feature>
<keyword evidence="3 5" id="KW-0863">Zinc-finger</keyword>
<dbReference type="PANTHER" id="PTHR13555">
    <property type="entry name" value="C2H2 ZINC FINGER CGI-62-RELATED"/>
    <property type="match status" value="1"/>
</dbReference>
<dbReference type="AlphaFoldDB" id="A0A1G4I7A5"/>
<dbReference type="VEuPathDB" id="TriTrypDB:TEOVI_000505400"/>